<accession>A0A0V0ZZF8</accession>
<dbReference type="Pfam" id="PF13843">
    <property type="entry name" value="DDE_Tnp_1_7"/>
    <property type="match status" value="1"/>
</dbReference>
<dbReference type="EMBL" id="JYDQ01000051">
    <property type="protein sequence ID" value="KRY18071.1"/>
    <property type="molecule type" value="Genomic_DNA"/>
</dbReference>
<evidence type="ECO:0000256" key="1">
    <source>
        <dbReference type="SAM" id="MobiDB-lite"/>
    </source>
</evidence>
<sequence>MVARSLVLCGFAWSEQPRCHIHFILTLFQQLTTGVVAGVQLALRHRCFRTRSNLNKSDLFLKISTDEHFFWFGKGKSKADYALIADRVRMARMKRCTSGRNCHGRLEPELIVLPDVDDSELDIDSDESVELLADGQEENFSSDEETPIEASERRRKRTFNFKWKSQRFVNRDVSWTEEDSMDESASDEQEKSPVDYFRYFMTKDAIRLITEHTNIHAAQKKSKFRTTETEVETFLGVLLKMGVVALPQFKMYWSADFRVDSIANNMSRNRFMELLRFLHFNDNEQAILDRHHPSYDTFYKVRPLLNLFLQSCRGLKNEEKHSIGQSVIPFKGRCGIRQPLPCKPNKWEIKIYVRCGASGLLYDFLFCDDNEVEVEMSSGFVSGDVVLKLCETLPKHANHKVYFDSHFNFLEVQVMLKEMGIWSTGTLRSNRLRGAKLEDDSYLKRRGRGSYASVTDPRHGVGLVKWLDNRPVILSSTFVGTDPVVEKQMYDMKRKTFIQVPVPQIVNDYRQSMGGVHISNMLNGLYKLDHKSKKWHRRILYWLLSSAVANAWLIYRKDVEEFSGCSEKPLNLLDFTISVASSLCHAEEAAELVRRGPKSRLSTSPTADGTTRGTPILTRSLAADLRYDEISHWPLFSKKRMRCKLCSKIVQISCSKCQQNEPMNHWILHLFKIESYWLIKY</sequence>
<dbReference type="PANTHER" id="PTHR47272">
    <property type="entry name" value="DDE_TNP_1_7 DOMAIN-CONTAINING PROTEIN"/>
    <property type="match status" value="1"/>
</dbReference>
<comment type="caution">
    <text evidence="3">The sequence shown here is derived from an EMBL/GenBank/DDBJ whole genome shotgun (WGS) entry which is preliminary data.</text>
</comment>
<dbReference type="AlphaFoldDB" id="A0A0V0ZZF8"/>
<evidence type="ECO:0000313" key="4">
    <source>
        <dbReference type="Proteomes" id="UP000054783"/>
    </source>
</evidence>
<keyword evidence="4" id="KW-1185">Reference proteome</keyword>
<dbReference type="InterPro" id="IPR029526">
    <property type="entry name" value="PGBD"/>
</dbReference>
<protein>
    <submittedName>
        <fullName evidence="3">PiggyBac transposable element-derived protein 2</fullName>
    </submittedName>
</protein>
<name>A0A0V0ZZF8_9BILA</name>
<feature type="domain" description="PiggyBac transposable element-derived protein" evidence="2">
    <location>
        <begin position="192"/>
        <end position="552"/>
    </location>
</feature>
<gene>
    <name evidence="3" type="primary">PGBD2</name>
    <name evidence="3" type="ORF">T12_8056</name>
</gene>
<organism evidence="3 4">
    <name type="scientific">Trichinella patagoniensis</name>
    <dbReference type="NCBI Taxonomy" id="990121"/>
    <lineage>
        <taxon>Eukaryota</taxon>
        <taxon>Metazoa</taxon>
        <taxon>Ecdysozoa</taxon>
        <taxon>Nematoda</taxon>
        <taxon>Enoplea</taxon>
        <taxon>Dorylaimia</taxon>
        <taxon>Trichinellida</taxon>
        <taxon>Trichinellidae</taxon>
        <taxon>Trichinella</taxon>
    </lineage>
</organism>
<feature type="region of interest" description="Disordered" evidence="1">
    <location>
        <begin position="595"/>
        <end position="614"/>
    </location>
</feature>
<feature type="compositionally biased region" description="Polar residues" evidence="1">
    <location>
        <begin position="600"/>
        <end position="613"/>
    </location>
</feature>
<evidence type="ECO:0000313" key="3">
    <source>
        <dbReference type="EMBL" id="KRY18071.1"/>
    </source>
</evidence>
<reference evidence="3 4" key="1">
    <citation type="submission" date="2015-01" db="EMBL/GenBank/DDBJ databases">
        <title>Evolution of Trichinella species and genotypes.</title>
        <authorList>
            <person name="Korhonen P.K."/>
            <person name="Edoardo P."/>
            <person name="Giuseppe L.R."/>
            <person name="Gasser R.B."/>
        </authorList>
    </citation>
    <scope>NUCLEOTIDE SEQUENCE [LARGE SCALE GENOMIC DNA]</scope>
    <source>
        <strain evidence="3">ISS2496</strain>
    </source>
</reference>
<dbReference type="Proteomes" id="UP000054783">
    <property type="component" value="Unassembled WGS sequence"/>
</dbReference>
<proteinExistence type="predicted"/>
<evidence type="ECO:0000259" key="2">
    <source>
        <dbReference type="Pfam" id="PF13843"/>
    </source>
</evidence>
<dbReference type="PANTHER" id="PTHR47272:SF2">
    <property type="entry name" value="PIGGYBAC TRANSPOSABLE ELEMENT-DERIVED PROTEIN 3-LIKE"/>
    <property type="match status" value="1"/>
</dbReference>
<dbReference type="OrthoDB" id="10030973at2759"/>
<dbReference type="STRING" id="990121.A0A0V0ZZF8"/>